<feature type="compositionally biased region" description="Basic residues" evidence="3">
    <location>
        <begin position="521"/>
        <end position="530"/>
    </location>
</feature>
<feature type="compositionally biased region" description="Polar residues" evidence="3">
    <location>
        <begin position="532"/>
        <end position="542"/>
    </location>
</feature>
<evidence type="ECO:0000256" key="3">
    <source>
        <dbReference type="SAM" id="MobiDB-lite"/>
    </source>
</evidence>
<accession>A0A1B0FM74</accession>
<protein>
    <recommendedName>
        <fullName evidence="4">PDZ domain-containing protein</fullName>
    </recommendedName>
</protein>
<dbReference type="PANTHER" id="PTHR15963">
    <property type="entry name" value="GENERAL RECEPTOR FOR PHOSPHOINOSITIDES 1-ASSOCIATED SCAFFOLD PROTEIN-RELATED"/>
    <property type="match status" value="1"/>
</dbReference>
<dbReference type="Pfam" id="PF00595">
    <property type="entry name" value="PDZ"/>
    <property type="match status" value="1"/>
</dbReference>
<feature type="region of interest" description="Disordered" evidence="3">
    <location>
        <begin position="233"/>
        <end position="259"/>
    </location>
</feature>
<dbReference type="SUPFAM" id="SSF50156">
    <property type="entry name" value="PDZ domain-like"/>
    <property type="match status" value="1"/>
</dbReference>
<name>A0A1B0FM74_GLOMM</name>
<dbReference type="SMART" id="SM00228">
    <property type="entry name" value="PDZ"/>
    <property type="match status" value="1"/>
</dbReference>
<dbReference type="VEuPathDB" id="VectorBase:GMOY004976"/>
<feature type="compositionally biased region" description="Polar residues" evidence="3">
    <location>
        <begin position="482"/>
        <end position="491"/>
    </location>
</feature>
<comment type="subcellular location">
    <subcellularLocation>
        <location evidence="1">Cytoplasm</location>
    </subcellularLocation>
</comment>
<feature type="compositionally biased region" description="Polar residues" evidence="3">
    <location>
        <begin position="239"/>
        <end position="256"/>
    </location>
</feature>
<dbReference type="CDD" id="cd06713">
    <property type="entry name" value="PDZ_tamalin_CYTIP-like"/>
    <property type="match status" value="1"/>
</dbReference>
<dbReference type="PANTHER" id="PTHR15963:SF5">
    <property type="entry name" value="SHORT SPINDLE 6, ISOFORM A"/>
    <property type="match status" value="1"/>
</dbReference>
<evidence type="ECO:0000313" key="5">
    <source>
        <dbReference type="EnsemblMetazoa" id="GMOY004976-PA"/>
    </source>
</evidence>
<feature type="compositionally biased region" description="Basic residues" evidence="3">
    <location>
        <begin position="493"/>
        <end position="512"/>
    </location>
</feature>
<evidence type="ECO:0000256" key="1">
    <source>
        <dbReference type="ARBA" id="ARBA00004496"/>
    </source>
</evidence>
<feature type="region of interest" description="Disordered" evidence="3">
    <location>
        <begin position="451"/>
        <end position="545"/>
    </location>
</feature>
<feature type="domain" description="PDZ" evidence="4">
    <location>
        <begin position="99"/>
        <end position="187"/>
    </location>
</feature>
<dbReference type="InterPro" id="IPR036034">
    <property type="entry name" value="PDZ_sf"/>
</dbReference>
<evidence type="ECO:0000256" key="2">
    <source>
        <dbReference type="ARBA" id="ARBA00022490"/>
    </source>
</evidence>
<proteinExistence type="predicted"/>
<feature type="compositionally biased region" description="Polar residues" evidence="3">
    <location>
        <begin position="333"/>
        <end position="355"/>
    </location>
</feature>
<dbReference type="EMBL" id="CCAG010015249">
    <property type="status" value="NOT_ANNOTATED_CDS"/>
    <property type="molecule type" value="Genomic_DNA"/>
</dbReference>
<feature type="compositionally biased region" description="Basic and acidic residues" evidence="3">
    <location>
        <begin position="470"/>
        <end position="479"/>
    </location>
</feature>
<dbReference type="STRING" id="37546.A0A1B0FM74"/>
<dbReference type="EMBL" id="CCAG010015248">
    <property type="status" value="NOT_ANNOTATED_CDS"/>
    <property type="molecule type" value="Genomic_DNA"/>
</dbReference>
<keyword evidence="6" id="KW-1185">Reference proteome</keyword>
<dbReference type="PROSITE" id="PS50106">
    <property type="entry name" value="PDZ"/>
    <property type="match status" value="1"/>
</dbReference>
<feature type="region of interest" description="Disordered" evidence="3">
    <location>
        <begin position="329"/>
        <end position="403"/>
    </location>
</feature>
<evidence type="ECO:0000313" key="6">
    <source>
        <dbReference type="Proteomes" id="UP000092444"/>
    </source>
</evidence>
<sequence length="764" mass="86385">MATANPISSSCQSIARVSVSAGTTLRAGGNSNGNGGNGHYIPGTGSLGRLKYHNKHKSLDASDEEIDYSQLSQSTHLLGRVKSERFLASKVDETRRRRTIIVEKKNDSFGFTLQSYGIHYKKDQEVEMITYVDYVEYDGPAYKAGMREGDVILAINGEDMEKADHKTLVDYIKSCDTRMRMVVLFEDCVRKVELHMRYIQLQNLLQSKMNELERVCLHERELLEGKWKTHSLPARKRTTTSPIDATDPGNSPSEGEQNLPFYRSTLSTEDVGNITRQAQQTIIPPPAQFMLSYHYFDPTYRYVMKPSNSTTNSSGDCFVTVGECLPRTESEDTTTAPVTASQFSQNQKRGSTSHTALIPASRTCEKHKQANRPTTQQQTLKSRDLKPESNAPPKVQKSKHCHGHSCNPCIDFRWKSAEKASTTAGQADNVSLDAYDLASPCCDTHCVPTRRRARHHHKENHTHKHKHRDRDRETKDRPPRPKSQSHISPSIATRHHHHHHHENLNQHQHHCHGTPQQQPQHQHHHHHKTSHGCDSQNGSVRSPANAKDYAYGYGYLDTVAIKPNINLQLAQQRHSIPRKNPYGRYSTYMDVENYAPPPSEFVEQVTTTTTTITAKSTDELIAVTTTATPSTCDCMANQKQQQQATKLSQIQINQNLKIPPSHSNCQMGYYSHLPQPKTDATTSTQTTTQTNTISADNGTVTEVTRLAIYERKYSITRNQYKIIYASTYLHTLICIYLGIYPLEQENFTAKSVGPFFNYYPTIKK</sequence>
<dbReference type="InterPro" id="IPR052122">
    <property type="entry name" value="Intracell_Traff_Signaling_Reg"/>
</dbReference>
<keyword evidence="2" id="KW-0963">Cytoplasm</keyword>
<organism evidence="5 6">
    <name type="scientific">Glossina morsitans morsitans</name>
    <name type="common">Savannah tsetse fly</name>
    <dbReference type="NCBI Taxonomy" id="37546"/>
    <lineage>
        <taxon>Eukaryota</taxon>
        <taxon>Metazoa</taxon>
        <taxon>Ecdysozoa</taxon>
        <taxon>Arthropoda</taxon>
        <taxon>Hexapoda</taxon>
        <taxon>Insecta</taxon>
        <taxon>Pterygota</taxon>
        <taxon>Neoptera</taxon>
        <taxon>Endopterygota</taxon>
        <taxon>Diptera</taxon>
        <taxon>Brachycera</taxon>
        <taxon>Muscomorpha</taxon>
        <taxon>Hippoboscoidea</taxon>
        <taxon>Glossinidae</taxon>
        <taxon>Glossina</taxon>
    </lineage>
</organism>
<evidence type="ECO:0000259" key="4">
    <source>
        <dbReference type="PROSITE" id="PS50106"/>
    </source>
</evidence>
<dbReference type="Gene3D" id="2.30.42.10">
    <property type="match status" value="1"/>
</dbReference>
<feature type="compositionally biased region" description="Basic residues" evidence="3">
    <location>
        <begin position="451"/>
        <end position="469"/>
    </location>
</feature>
<dbReference type="Proteomes" id="UP000092444">
    <property type="component" value="Unassembled WGS sequence"/>
</dbReference>
<dbReference type="EnsemblMetazoa" id="GMOY004976-RA">
    <property type="protein sequence ID" value="GMOY004976-PA"/>
    <property type="gene ID" value="GMOY004976"/>
</dbReference>
<feature type="compositionally biased region" description="Polar residues" evidence="3">
    <location>
        <begin position="371"/>
        <end position="380"/>
    </location>
</feature>
<dbReference type="PhylomeDB" id="A0A1B0FM74"/>
<dbReference type="AlphaFoldDB" id="A0A1B0FM74"/>
<dbReference type="InterPro" id="IPR001478">
    <property type="entry name" value="PDZ"/>
</dbReference>
<dbReference type="GO" id="GO:0005737">
    <property type="term" value="C:cytoplasm"/>
    <property type="evidence" value="ECO:0007669"/>
    <property type="project" value="UniProtKB-SubCell"/>
</dbReference>
<reference evidence="5" key="1">
    <citation type="submission" date="2020-05" db="UniProtKB">
        <authorList>
            <consortium name="EnsemblMetazoa"/>
        </authorList>
    </citation>
    <scope>IDENTIFICATION</scope>
    <source>
        <strain evidence="5">Yale</strain>
    </source>
</reference>